<sequence length="346" mass="38451">MSDEAELDRLRHEAEILRTKIMAVRKLAADTNLKQQTANTIQPIGRLQLKTRKTLRGHLAKIYGLHWSTDSRHLVSASQDGKLIIWDGYTGNKVHAIPLKSSWVMCCAYSPSGSFVACGGLDNLCTIYNLNATTNDGRFVIVRELIGHDGYLSSCRFLNDNQILTTSGDMTCALWDIETGQQLTVFEGHQGDVMSLSLSPDQRTFVSGSCDRSARLWDLRDGLCHQTFHGHENDINSVIFFPNSQLIATGSDDSSGRLFDLRSDQQLACYQHSDINCGLTSVSFSKSGRLLFGGYDDFNCYVWDVLREQRITVLSGHDNRIACLGVTDDGVALATGSWDTSLKIWN</sequence>
<evidence type="ECO:0000256" key="5">
    <source>
        <dbReference type="PROSITE-ProRule" id="PRU00221"/>
    </source>
</evidence>
<dbReference type="InterPro" id="IPR036322">
    <property type="entry name" value="WD40_repeat_dom_sf"/>
</dbReference>
<feature type="repeat" description="WD" evidence="5">
    <location>
        <begin position="186"/>
        <end position="227"/>
    </location>
</feature>
<comment type="similarity">
    <text evidence="1">Belongs to the WD repeat G protein beta family.</text>
</comment>
<dbReference type="AlphaFoldDB" id="A0A6P6YGA6"/>
<dbReference type="PRINTS" id="PR00319">
    <property type="entry name" value="GPROTEINB"/>
</dbReference>
<dbReference type="SUPFAM" id="SSF50978">
    <property type="entry name" value="WD40 repeat-like"/>
    <property type="match status" value="1"/>
</dbReference>
<protein>
    <submittedName>
        <fullName evidence="7">Guanine nucleotide-binding protein subunit beta-like</fullName>
    </submittedName>
</protein>
<dbReference type="Gene3D" id="2.130.10.10">
    <property type="entry name" value="YVTN repeat-like/Quinoprotein amine dehydrogenase"/>
    <property type="match status" value="1"/>
</dbReference>
<dbReference type="PROSITE" id="PS00678">
    <property type="entry name" value="WD_REPEATS_1"/>
    <property type="match status" value="1"/>
</dbReference>
<dbReference type="Proteomes" id="UP000515146">
    <property type="component" value="Unplaced"/>
</dbReference>
<evidence type="ECO:0000256" key="3">
    <source>
        <dbReference type="ARBA" id="ARBA00022737"/>
    </source>
</evidence>
<gene>
    <name evidence="7" type="primary">LOC113797626</name>
</gene>
<dbReference type="InterPro" id="IPR001680">
    <property type="entry name" value="WD40_rpt"/>
</dbReference>
<dbReference type="PIRSF" id="PIRSF002394">
    <property type="entry name" value="GN-bd_beta"/>
    <property type="match status" value="1"/>
</dbReference>
<dbReference type="InterPro" id="IPR015943">
    <property type="entry name" value="WD40/YVTN_repeat-like_dom_sf"/>
</dbReference>
<dbReference type="SMART" id="SM00320">
    <property type="entry name" value="WD40"/>
    <property type="match status" value="7"/>
</dbReference>
<feature type="repeat" description="WD" evidence="5">
    <location>
        <begin position="145"/>
        <end position="185"/>
    </location>
</feature>
<dbReference type="InterPro" id="IPR019775">
    <property type="entry name" value="WD40_repeat_CS"/>
</dbReference>
<keyword evidence="4" id="KW-0807">Transducer</keyword>
<evidence type="ECO:0000256" key="1">
    <source>
        <dbReference type="ARBA" id="ARBA00009768"/>
    </source>
</evidence>
<dbReference type="OMA" id="QHSDINC"/>
<dbReference type="InterPro" id="IPR001632">
    <property type="entry name" value="WD40_G-protein_beta-like"/>
</dbReference>
<dbReference type="PROSITE" id="PS50294">
    <property type="entry name" value="WD_REPEATS_REGION"/>
    <property type="match status" value="4"/>
</dbReference>
<dbReference type="InterPro" id="IPR020472">
    <property type="entry name" value="WD40_PAC1"/>
</dbReference>
<organism evidence="6 7">
    <name type="scientific">Dermatophagoides pteronyssinus</name>
    <name type="common">European house dust mite</name>
    <dbReference type="NCBI Taxonomy" id="6956"/>
    <lineage>
        <taxon>Eukaryota</taxon>
        <taxon>Metazoa</taxon>
        <taxon>Ecdysozoa</taxon>
        <taxon>Arthropoda</taxon>
        <taxon>Chelicerata</taxon>
        <taxon>Arachnida</taxon>
        <taxon>Acari</taxon>
        <taxon>Acariformes</taxon>
        <taxon>Sarcoptiformes</taxon>
        <taxon>Astigmata</taxon>
        <taxon>Psoroptidia</taxon>
        <taxon>Analgoidea</taxon>
        <taxon>Pyroglyphidae</taxon>
        <taxon>Dermatophagoidinae</taxon>
        <taxon>Dermatophagoides</taxon>
    </lineage>
</organism>
<feature type="repeat" description="WD" evidence="5">
    <location>
        <begin position="55"/>
        <end position="96"/>
    </location>
</feature>
<dbReference type="OrthoDB" id="10255630at2759"/>
<evidence type="ECO:0000313" key="6">
    <source>
        <dbReference type="Proteomes" id="UP000515146"/>
    </source>
</evidence>
<keyword evidence="2 5" id="KW-0853">WD repeat</keyword>
<dbReference type="PANTHER" id="PTHR19850">
    <property type="entry name" value="GUANINE NUCLEOTIDE-BINDING PROTEIN BETA G PROTEIN BETA"/>
    <property type="match status" value="1"/>
</dbReference>
<feature type="repeat" description="WD" evidence="5">
    <location>
        <begin position="314"/>
        <end position="346"/>
    </location>
</feature>
<evidence type="ECO:0000256" key="2">
    <source>
        <dbReference type="ARBA" id="ARBA00022574"/>
    </source>
</evidence>
<dbReference type="PRINTS" id="PR00320">
    <property type="entry name" value="GPROTEINBRPT"/>
</dbReference>
<dbReference type="PROSITE" id="PS50082">
    <property type="entry name" value="WD_REPEATS_2"/>
    <property type="match status" value="5"/>
</dbReference>
<keyword evidence="3" id="KW-0677">Repeat</keyword>
<dbReference type="RefSeq" id="XP_027203839.1">
    <property type="nucleotide sequence ID" value="XM_027348038.1"/>
</dbReference>
<keyword evidence="6" id="KW-1185">Reference proteome</keyword>
<name>A0A6P6YGA6_DERPT</name>
<accession>A0A6P6YGA6</accession>
<reference evidence="7" key="1">
    <citation type="submission" date="2025-08" db="UniProtKB">
        <authorList>
            <consortium name="RefSeq"/>
        </authorList>
    </citation>
    <scope>IDENTIFICATION</scope>
    <source>
        <strain evidence="7">Airmid</strain>
    </source>
</reference>
<evidence type="ECO:0000313" key="7">
    <source>
        <dbReference type="RefSeq" id="XP_027203839.1"/>
    </source>
</evidence>
<evidence type="ECO:0000256" key="4">
    <source>
        <dbReference type="ARBA" id="ARBA00023224"/>
    </source>
</evidence>
<feature type="repeat" description="WD" evidence="5">
    <location>
        <begin position="228"/>
        <end position="269"/>
    </location>
</feature>
<dbReference type="GO" id="GO:0007165">
    <property type="term" value="P:signal transduction"/>
    <property type="evidence" value="ECO:0007669"/>
    <property type="project" value="UniProtKB-KW"/>
</dbReference>
<dbReference type="Pfam" id="PF25391">
    <property type="entry name" value="WD40_Gbeta"/>
    <property type="match status" value="1"/>
</dbReference>
<proteinExistence type="inferred from homology"/>
<dbReference type="KEGG" id="dpte:113797626"/>
<dbReference type="CDD" id="cd00200">
    <property type="entry name" value="WD40"/>
    <property type="match status" value="1"/>
</dbReference>
<dbReference type="InParanoid" id="A0A6P6YGA6"/>
<dbReference type="InterPro" id="IPR016346">
    <property type="entry name" value="G-protein_beta_1-5"/>
</dbReference>